<dbReference type="GO" id="GO:0043565">
    <property type="term" value="F:sequence-specific DNA binding"/>
    <property type="evidence" value="ECO:0007669"/>
    <property type="project" value="InterPro"/>
</dbReference>
<dbReference type="SMART" id="SM00415">
    <property type="entry name" value="HSF"/>
    <property type="match status" value="1"/>
</dbReference>
<feature type="compositionally biased region" description="Polar residues" evidence="10">
    <location>
        <begin position="354"/>
        <end position="364"/>
    </location>
</feature>
<keyword evidence="7 8" id="KW-0539">Nucleus</keyword>
<feature type="modified residue" description="4-aspartylphosphate" evidence="9">
    <location>
        <position position="438"/>
    </location>
</feature>
<comment type="caution">
    <text evidence="12">The sequence shown here is derived from an EMBL/GenBank/DDBJ whole genome shotgun (WGS) entry which is preliminary data.</text>
</comment>
<dbReference type="GO" id="GO:0000156">
    <property type="term" value="F:phosphorelay response regulator activity"/>
    <property type="evidence" value="ECO:0007669"/>
    <property type="project" value="InterPro"/>
</dbReference>
<dbReference type="SUPFAM" id="SSF52172">
    <property type="entry name" value="CheY-like"/>
    <property type="match status" value="1"/>
</dbReference>
<protein>
    <recommendedName>
        <fullName evidence="8">Transcription factor</fullName>
    </recommendedName>
</protein>
<dbReference type="PROSITE" id="PS50110">
    <property type="entry name" value="RESPONSE_REGULATORY"/>
    <property type="match status" value="1"/>
</dbReference>
<keyword evidence="6 8" id="KW-0804">Transcription</keyword>
<dbReference type="AlphaFoldDB" id="A0A1X2IJ84"/>
<gene>
    <name evidence="12" type="ORF">BCR42DRAFT_326639</name>
</gene>
<dbReference type="PRINTS" id="PR00056">
    <property type="entry name" value="HSFDOMAIN"/>
</dbReference>
<dbReference type="GO" id="GO:0003700">
    <property type="term" value="F:DNA-binding transcription factor activity"/>
    <property type="evidence" value="ECO:0007669"/>
    <property type="project" value="UniProtKB-UniRule"/>
</dbReference>
<dbReference type="PANTHER" id="PTHR45339">
    <property type="entry name" value="HYBRID SIGNAL TRANSDUCTION HISTIDINE KINASE J"/>
    <property type="match status" value="1"/>
</dbReference>
<dbReference type="Pfam" id="PF00447">
    <property type="entry name" value="HSF_DNA-bind"/>
    <property type="match status" value="1"/>
</dbReference>
<dbReference type="InterPro" id="IPR036388">
    <property type="entry name" value="WH-like_DNA-bd_sf"/>
</dbReference>
<dbReference type="OrthoDB" id="60033at2759"/>
<feature type="region of interest" description="Disordered" evidence="10">
    <location>
        <begin position="240"/>
        <end position="374"/>
    </location>
</feature>
<feature type="compositionally biased region" description="Polar residues" evidence="10">
    <location>
        <begin position="240"/>
        <end position="252"/>
    </location>
</feature>
<comment type="subcellular location">
    <subcellularLocation>
        <location evidence="1 8">Nucleus</location>
    </subcellularLocation>
</comment>
<feature type="compositionally biased region" description="Low complexity" evidence="10">
    <location>
        <begin position="283"/>
        <end position="317"/>
    </location>
</feature>
<organism evidence="12 13">
    <name type="scientific">Absidia repens</name>
    <dbReference type="NCBI Taxonomy" id="90262"/>
    <lineage>
        <taxon>Eukaryota</taxon>
        <taxon>Fungi</taxon>
        <taxon>Fungi incertae sedis</taxon>
        <taxon>Mucoromycota</taxon>
        <taxon>Mucoromycotina</taxon>
        <taxon>Mucoromycetes</taxon>
        <taxon>Mucorales</taxon>
        <taxon>Cunninghamellaceae</taxon>
        <taxon>Absidia</taxon>
    </lineage>
</organism>
<dbReference type="EMBL" id="MCGE01000010">
    <property type="protein sequence ID" value="ORZ17373.1"/>
    <property type="molecule type" value="Genomic_DNA"/>
</dbReference>
<dbReference type="PIRSF" id="PIRSF002595">
    <property type="entry name" value="RR_SKN7"/>
    <property type="match status" value="1"/>
</dbReference>
<name>A0A1X2IJ84_9FUNG</name>
<evidence type="ECO:0000256" key="1">
    <source>
        <dbReference type="ARBA" id="ARBA00004123"/>
    </source>
</evidence>
<keyword evidence="13" id="KW-1185">Reference proteome</keyword>
<keyword evidence="5 8" id="KW-0238">DNA-binding</keyword>
<dbReference type="SUPFAM" id="SSF46785">
    <property type="entry name" value="Winged helix' DNA-binding domain"/>
    <property type="match status" value="1"/>
</dbReference>
<keyword evidence="2 9" id="KW-0597">Phosphoprotein</keyword>
<feature type="domain" description="Response regulatory" evidence="11">
    <location>
        <begin position="389"/>
        <end position="503"/>
    </location>
</feature>
<dbReference type="SMART" id="SM00448">
    <property type="entry name" value="REC"/>
    <property type="match status" value="1"/>
</dbReference>
<feature type="compositionally biased region" description="Low complexity" evidence="10">
    <location>
        <begin position="365"/>
        <end position="374"/>
    </location>
</feature>
<feature type="region of interest" description="Disordered" evidence="10">
    <location>
        <begin position="125"/>
        <end position="166"/>
    </location>
</feature>
<evidence type="ECO:0000256" key="8">
    <source>
        <dbReference type="PIRNR" id="PIRNR002595"/>
    </source>
</evidence>
<dbReference type="GO" id="GO:0005634">
    <property type="term" value="C:nucleus"/>
    <property type="evidence" value="ECO:0007669"/>
    <property type="project" value="UniProtKB-SubCell"/>
</dbReference>
<evidence type="ECO:0000256" key="9">
    <source>
        <dbReference type="PROSITE-ProRule" id="PRU00169"/>
    </source>
</evidence>
<keyword evidence="3" id="KW-0902">Two-component regulatory system</keyword>
<dbReference type="Proteomes" id="UP000193560">
    <property type="component" value="Unassembled WGS sequence"/>
</dbReference>
<dbReference type="STRING" id="90262.A0A1X2IJ84"/>
<dbReference type="Gene3D" id="1.10.10.10">
    <property type="entry name" value="Winged helix-like DNA-binding domain superfamily/Winged helix DNA-binding domain"/>
    <property type="match status" value="1"/>
</dbReference>
<sequence>MAAAAAPSPAPPVHRSKNDEVVPDFIQKLFNMLESTDETSCYHWGRQGTAFVIDDTNEFAKTVLPRRFKHSNFSSFVRQLNKYDFHKIRFADNNSSSSAGQQQAWEFQHPLFRRDKKHLLAQIHRKGNTSKNNNATKKNHRPSASGNVSPSSSTTSSSTAILDPSKSTTDTSAALLDVQHLNDLQASLQSQIDKLSSTQHTLASTLGRLVTTDTMLLNELRGLKRKMDEKDSILWTILNQSPKKQHTSSSSLDPMPLDHHQQKTSPPSPTNIKQESWPHPENTSTAPLFLPSSSSPLPHPPQTSSATTAPPSTVTTPMPIHELQHPPFPTASTSLPSSPNTTTTTATSQQQPSLIVSNPVVESQSSSSPATTAAAGASTTCHSWRHRPKILVVEDNVVYRRISMRCLDRLGCAYQMACDGLEAVACMKVSHYDLILMDISIPKLDGMAATRTLRQYDQHTPVVSMTASYSDIDIQNYVGSGMSDLLPKPFDQHKLYDIIKQHCSHLI</sequence>
<keyword evidence="4 8" id="KW-0805">Transcription regulation</keyword>
<dbReference type="InterPro" id="IPR014402">
    <property type="entry name" value="Sig_transdc_resp-reg_Skn7"/>
</dbReference>
<evidence type="ECO:0000256" key="10">
    <source>
        <dbReference type="SAM" id="MobiDB-lite"/>
    </source>
</evidence>
<dbReference type="InterPro" id="IPR036390">
    <property type="entry name" value="WH_DNA-bd_sf"/>
</dbReference>
<feature type="compositionally biased region" description="Low complexity" evidence="10">
    <location>
        <begin position="143"/>
        <end position="159"/>
    </location>
</feature>
<reference evidence="12 13" key="1">
    <citation type="submission" date="2016-07" db="EMBL/GenBank/DDBJ databases">
        <title>Pervasive Adenine N6-methylation of Active Genes in Fungi.</title>
        <authorList>
            <consortium name="DOE Joint Genome Institute"/>
            <person name="Mondo S.J."/>
            <person name="Dannebaum R.O."/>
            <person name="Kuo R.C."/>
            <person name="Labutti K."/>
            <person name="Haridas S."/>
            <person name="Kuo A."/>
            <person name="Salamov A."/>
            <person name="Ahrendt S.R."/>
            <person name="Lipzen A."/>
            <person name="Sullivan W."/>
            <person name="Andreopoulos W.B."/>
            <person name="Clum A."/>
            <person name="Lindquist E."/>
            <person name="Daum C."/>
            <person name="Ramamoorthy G.K."/>
            <person name="Gryganskyi A."/>
            <person name="Culley D."/>
            <person name="Magnuson J.K."/>
            <person name="James T.Y."/>
            <person name="O'Malley M.A."/>
            <person name="Stajich J.E."/>
            <person name="Spatafora J.W."/>
            <person name="Visel A."/>
            <person name="Grigoriev I.V."/>
        </authorList>
    </citation>
    <scope>NUCLEOTIDE SEQUENCE [LARGE SCALE GENOMIC DNA]</scope>
    <source>
        <strain evidence="12 13">NRRL 1336</strain>
    </source>
</reference>
<evidence type="ECO:0000256" key="3">
    <source>
        <dbReference type="ARBA" id="ARBA00023012"/>
    </source>
</evidence>
<evidence type="ECO:0000256" key="2">
    <source>
        <dbReference type="ARBA" id="ARBA00022553"/>
    </source>
</evidence>
<dbReference type="PANTHER" id="PTHR45339:SF1">
    <property type="entry name" value="HYBRID SIGNAL TRANSDUCTION HISTIDINE KINASE J"/>
    <property type="match status" value="1"/>
</dbReference>
<evidence type="ECO:0000313" key="13">
    <source>
        <dbReference type="Proteomes" id="UP000193560"/>
    </source>
</evidence>
<dbReference type="Pfam" id="PF00072">
    <property type="entry name" value="Response_reg"/>
    <property type="match status" value="1"/>
</dbReference>
<dbReference type="GO" id="GO:0006357">
    <property type="term" value="P:regulation of transcription by RNA polymerase II"/>
    <property type="evidence" value="ECO:0007669"/>
    <property type="project" value="UniProtKB-UniRule"/>
</dbReference>
<dbReference type="InterPro" id="IPR000232">
    <property type="entry name" value="HSF_DNA-bd"/>
</dbReference>
<evidence type="ECO:0000313" key="12">
    <source>
        <dbReference type="EMBL" id="ORZ17373.1"/>
    </source>
</evidence>
<evidence type="ECO:0000259" key="11">
    <source>
        <dbReference type="PROSITE" id="PS50110"/>
    </source>
</evidence>
<dbReference type="FunFam" id="1.10.10.10:FF:000027">
    <property type="entry name" value="Heat shock transcription factor 1"/>
    <property type="match status" value="1"/>
</dbReference>
<dbReference type="InterPro" id="IPR001789">
    <property type="entry name" value="Sig_transdc_resp-reg_receiver"/>
</dbReference>
<evidence type="ECO:0000256" key="7">
    <source>
        <dbReference type="ARBA" id="ARBA00023242"/>
    </source>
</evidence>
<evidence type="ECO:0000256" key="6">
    <source>
        <dbReference type="ARBA" id="ARBA00023163"/>
    </source>
</evidence>
<dbReference type="Gene3D" id="3.40.50.2300">
    <property type="match status" value="1"/>
</dbReference>
<feature type="compositionally biased region" description="Low complexity" evidence="10">
    <location>
        <begin position="330"/>
        <end position="353"/>
    </location>
</feature>
<dbReference type="PROSITE" id="PS00434">
    <property type="entry name" value="HSF_DOMAIN"/>
    <property type="match status" value="1"/>
</dbReference>
<accession>A0A1X2IJ84</accession>
<proteinExistence type="predicted"/>
<evidence type="ECO:0000256" key="5">
    <source>
        <dbReference type="ARBA" id="ARBA00023125"/>
    </source>
</evidence>
<dbReference type="InterPro" id="IPR011006">
    <property type="entry name" value="CheY-like_superfamily"/>
</dbReference>
<dbReference type="CDD" id="cd17546">
    <property type="entry name" value="REC_hyHK_CKI1_RcsC-like"/>
    <property type="match status" value="1"/>
</dbReference>
<evidence type="ECO:0000256" key="4">
    <source>
        <dbReference type="ARBA" id="ARBA00023015"/>
    </source>
</evidence>